<protein>
    <submittedName>
        <fullName evidence="1">Uncharacterized protein</fullName>
    </submittedName>
</protein>
<proteinExistence type="predicted"/>
<organism evidence="1">
    <name type="scientific">Vitis vinifera</name>
    <name type="common">Grape</name>
    <dbReference type="NCBI Taxonomy" id="29760"/>
    <lineage>
        <taxon>Eukaryota</taxon>
        <taxon>Viridiplantae</taxon>
        <taxon>Streptophyta</taxon>
        <taxon>Embryophyta</taxon>
        <taxon>Tracheophyta</taxon>
        <taxon>Spermatophyta</taxon>
        <taxon>Magnoliopsida</taxon>
        <taxon>eudicotyledons</taxon>
        <taxon>Gunneridae</taxon>
        <taxon>Pentapetalae</taxon>
        <taxon>rosids</taxon>
        <taxon>Vitales</taxon>
        <taxon>Vitaceae</taxon>
        <taxon>Viteae</taxon>
        <taxon>Vitis</taxon>
    </lineage>
</organism>
<name>A5BWQ4_VITVI</name>
<dbReference type="EMBL" id="AM473874">
    <property type="protein sequence ID" value="CAN77348.1"/>
    <property type="molecule type" value="Genomic_DNA"/>
</dbReference>
<dbReference type="AlphaFoldDB" id="A5BWQ4"/>
<accession>A5BWQ4</accession>
<reference evidence="1" key="1">
    <citation type="journal article" date="2007" name="PLoS ONE">
        <title>The first genome sequence of an elite grapevine cultivar (Pinot noir Vitis vinifera L.): coping with a highly heterozygous genome.</title>
        <authorList>
            <person name="Velasco R."/>
            <person name="Zharkikh A."/>
            <person name="Troggio M."/>
            <person name="Cartwright D.A."/>
            <person name="Cestaro A."/>
            <person name="Pruss D."/>
            <person name="Pindo M."/>
            <person name="FitzGerald L.M."/>
            <person name="Vezzulli S."/>
            <person name="Reid J."/>
            <person name="Malacarne G."/>
            <person name="Iliev D."/>
            <person name="Coppola G."/>
            <person name="Wardell B."/>
            <person name="Micheletti D."/>
            <person name="Macalma T."/>
            <person name="Facci M."/>
            <person name="Mitchell J.T."/>
            <person name="Perazzolli M."/>
            <person name="Eldredge G."/>
            <person name="Gatto P."/>
            <person name="Oyzerski R."/>
            <person name="Moretto M."/>
            <person name="Gutin N."/>
            <person name="Stefanini M."/>
            <person name="Chen Y."/>
            <person name="Segala C."/>
            <person name="Davenport C."/>
            <person name="Dematte L."/>
            <person name="Mraz A."/>
            <person name="Battilana J."/>
            <person name="Stormo K."/>
            <person name="Costa F."/>
            <person name="Tao Q."/>
            <person name="Si-Ammour A."/>
            <person name="Harkins T."/>
            <person name="Lackey A."/>
            <person name="Perbost C."/>
            <person name="Taillon B."/>
            <person name="Stella A."/>
            <person name="Solovyev V."/>
            <person name="Fawcett J.A."/>
            <person name="Sterck L."/>
            <person name="Vandepoele K."/>
            <person name="Grando S.M."/>
            <person name="Toppo S."/>
            <person name="Moser C."/>
            <person name="Lanchbury J."/>
            <person name="Bogden R."/>
            <person name="Skolnick M."/>
            <person name="Sgaramella V."/>
            <person name="Bhatnagar S.K."/>
            <person name="Fontana P."/>
            <person name="Gutin A."/>
            <person name="Van de Peer Y."/>
            <person name="Salamini F."/>
            <person name="Viola R."/>
        </authorList>
    </citation>
    <scope>NUCLEOTIDE SEQUENCE</scope>
</reference>
<evidence type="ECO:0000313" key="1">
    <source>
        <dbReference type="EMBL" id="CAN77348.1"/>
    </source>
</evidence>
<sequence>MAFGRQLLQACVKFAQHLQVVRTLCETRTTVTQHLGCAKLVRNSHNTRTTFAQPMRVISYELLEGEVSNSKFYINPLEPISMAIERTKNTFGNASEEVDLKFVMEALMGEMRKVLRAEMEQMIGIQLLAIWFREFRNQEDNNLGGIKIKILSFQGKNDPEAYLE</sequence>
<gene>
    <name evidence="1" type="ORF">VITISV_025747</name>
</gene>